<feature type="transmembrane region" description="Helical" evidence="1">
    <location>
        <begin position="159"/>
        <end position="188"/>
    </location>
</feature>
<keyword evidence="1" id="KW-1133">Transmembrane helix</keyword>
<dbReference type="EMBL" id="CP136920">
    <property type="protein sequence ID" value="WOO39854.1"/>
    <property type="molecule type" value="Genomic_DNA"/>
</dbReference>
<accession>A0AAQ3L5K9</accession>
<dbReference type="AlphaFoldDB" id="A0AAQ3L5K9"/>
<protein>
    <submittedName>
        <fullName evidence="2">DUF4013 domain-containing protein</fullName>
    </submittedName>
</protein>
<feature type="transmembrane region" description="Helical" evidence="1">
    <location>
        <begin position="21"/>
        <end position="46"/>
    </location>
</feature>
<dbReference type="Pfam" id="PF13197">
    <property type="entry name" value="DUF4013"/>
    <property type="match status" value="1"/>
</dbReference>
<evidence type="ECO:0000313" key="3">
    <source>
        <dbReference type="Proteomes" id="UP001304300"/>
    </source>
</evidence>
<dbReference type="RefSeq" id="WP_317831888.1">
    <property type="nucleotide sequence ID" value="NZ_CP136920.1"/>
</dbReference>
<reference evidence="2 3" key="1">
    <citation type="submission" date="2023-10" db="EMBL/GenBank/DDBJ databases">
        <title>Rubellicoccus peritrichatus gen. nov., sp. nov., isolated from an algae of coral reef tank.</title>
        <authorList>
            <person name="Luo J."/>
        </authorList>
    </citation>
    <scope>NUCLEOTIDE SEQUENCE [LARGE SCALE GENOMIC DNA]</scope>
    <source>
        <strain evidence="2 3">CR14</strain>
    </source>
</reference>
<dbReference type="KEGG" id="puo:RZN69_14610"/>
<feature type="transmembrane region" description="Helical" evidence="1">
    <location>
        <begin position="101"/>
        <end position="125"/>
    </location>
</feature>
<dbReference type="Proteomes" id="UP001304300">
    <property type="component" value="Chromosome"/>
</dbReference>
<organism evidence="2 3">
    <name type="scientific">Rubellicoccus peritrichatus</name>
    <dbReference type="NCBI Taxonomy" id="3080537"/>
    <lineage>
        <taxon>Bacteria</taxon>
        <taxon>Pseudomonadati</taxon>
        <taxon>Verrucomicrobiota</taxon>
        <taxon>Opitutia</taxon>
        <taxon>Puniceicoccales</taxon>
        <taxon>Cerasicoccaceae</taxon>
        <taxon>Rubellicoccus</taxon>
    </lineage>
</organism>
<keyword evidence="1" id="KW-0472">Membrane</keyword>
<feature type="transmembrane region" description="Helical" evidence="1">
    <location>
        <begin position="66"/>
        <end position="94"/>
    </location>
</feature>
<sequence>MATIDSVCERIFSAEGSWRRLLFGGLLCLSIIGIPFAAGYLFHYAASLRSGDRVELPPWGEWTKRFIAGLHFLGVFAVWYLLVLFLGFVFGWLIEAVTLGLLWWAGYVITMLASAAAPAFFASALNEYLKRESWSALKDISAILVPIRSHWIALLLPGAAWIGLLTIALPLLPFAFFLGFTALLAYYIPLFAGQNR</sequence>
<dbReference type="InterPro" id="IPR025098">
    <property type="entry name" value="DUF4013"/>
</dbReference>
<keyword evidence="3" id="KW-1185">Reference proteome</keyword>
<gene>
    <name evidence="2" type="ORF">RZN69_14610</name>
</gene>
<name>A0AAQ3L5K9_9BACT</name>
<evidence type="ECO:0000256" key="1">
    <source>
        <dbReference type="SAM" id="Phobius"/>
    </source>
</evidence>
<keyword evidence="1" id="KW-0812">Transmembrane</keyword>
<proteinExistence type="predicted"/>
<evidence type="ECO:0000313" key="2">
    <source>
        <dbReference type="EMBL" id="WOO39854.1"/>
    </source>
</evidence>